<dbReference type="PROSITE" id="PS00217">
    <property type="entry name" value="SUGAR_TRANSPORT_2"/>
    <property type="match status" value="1"/>
</dbReference>
<keyword evidence="6 7" id="KW-0472">Membrane</keyword>
<feature type="domain" description="Major facilitator superfamily (MFS) profile" evidence="8">
    <location>
        <begin position="16"/>
        <end position="427"/>
    </location>
</feature>
<comment type="subcellular location">
    <subcellularLocation>
        <location evidence="1">Cell membrane</location>
        <topology evidence="1">Multi-pass membrane protein</topology>
    </subcellularLocation>
</comment>
<feature type="transmembrane region" description="Helical" evidence="7">
    <location>
        <begin position="87"/>
        <end position="106"/>
    </location>
</feature>
<dbReference type="Gene3D" id="1.20.1250.20">
    <property type="entry name" value="MFS general substrate transporter like domains"/>
    <property type="match status" value="1"/>
</dbReference>
<proteinExistence type="predicted"/>
<sequence>MSQVTPEEAARTGRRASIAAAVGTAIEYYDFAIYGYLAVVLAPLFFPSQDGLVGVLSTLVVVAGGFAARPLGGVIFGRIGDRRGRRIVLMATVSLMGVSTVLTGLLPTFATIGVAAPILLAVLRIVQGISAGGEIGGAASLATESAPARRRGLFGSATSVGVAFGLAGAAAAVGTVTAVTTPEQLASWGWRIPFLIAGPLLLGAVLYRMRVEDSPVFKELVQDSEPVKAPVTEVLRKHGSAVLRTVGIVYATLTTGSLASVYILVHLSAVLGYPLTGSLWLIVLIVLLPIGLVPLAGALSDRFGRRAVLAAAALGFIVLAVPCYWVMQQGSLVWAMVAAIILNIPFAVQQGVLYTLLPELFPTRVRYTGVSIGFNIGGVLGSGLVSVIATALVTLTGNTLAPAFYLIFAALVGLAFVAITRETSRDTLGSEDTESSTLGSSSTART</sequence>
<feature type="transmembrane region" description="Helical" evidence="7">
    <location>
        <begin position="153"/>
        <end position="176"/>
    </location>
</feature>
<feature type="transmembrane region" description="Helical" evidence="7">
    <location>
        <begin position="399"/>
        <end position="419"/>
    </location>
</feature>
<feature type="transmembrane region" description="Helical" evidence="7">
    <location>
        <begin position="112"/>
        <end position="132"/>
    </location>
</feature>
<dbReference type="InterPro" id="IPR036259">
    <property type="entry name" value="MFS_trans_sf"/>
</dbReference>
<dbReference type="PANTHER" id="PTHR43045:SF1">
    <property type="entry name" value="SHIKIMATE TRANSPORTER"/>
    <property type="match status" value="1"/>
</dbReference>
<dbReference type="PROSITE" id="PS00216">
    <property type="entry name" value="SUGAR_TRANSPORT_1"/>
    <property type="match status" value="1"/>
</dbReference>
<feature type="transmembrane region" description="Helical" evidence="7">
    <location>
        <begin position="333"/>
        <end position="357"/>
    </location>
</feature>
<dbReference type="SUPFAM" id="SSF103473">
    <property type="entry name" value="MFS general substrate transporter"/>
    <property type="match status" value="1"/>
</dbReference>
<evidence type="ECO:0000256" key="7">
    <source>
        <dbReference type="SAM" id="Phobius"/>
    </source>
</evidence>
<name>A0A9W6UE36_9PSEU</name>
<evidence type="ECO:0000256" key="6">
    <source>
        <dbReference type="ARBA" id="ARBA00023136"/>
    </source>
</evidence>
<organism evidence="9 10">
    <name type="scientific">Pseudonocardia halophobica</name>
    <dbReference type="NCBI Taxonomy" id="29401"/>
    <lineage>
        <taxon>Bacteria</taxon>
        <taxon>Bacillati</taxon>
        <taxon>Actinomycetota</taxon>
        <taxon>Actinomycetes</taxon>
        <taxon>Pseudonocardiales</taxon>
        <taxon>Pseudonocardiaceae</taxon>
        <taxon>Pseudonocardia</taxon>
    </lineage>
</organism>
<dbReference type="RefSeq" id="WP_037048918.1">
    <property type="nucleotide sequence ID" value="NZ_BAAAUZ010000003.1"/>
</dbReference>
<gene>
    <name evidence="9" type="ORF">GCM10017577_63200</name>
</gene>
<dbReference type="GO" id="GO:0022857">
    <property type="term" value="F:transmembrane transporter activity"/>
    <property type="evidence" value="ECO:0007669"/>
    <property type="project" value="InterPro"/>
</dbReference>
<dbReference type="Pfam" id="PF07690">
    <property type="entry name" value="MFS_1"/>
    <property type="match status" value="1"/>
</dbReference>
<dbReference type="EMBL" id="BSFQ01000042">
    <property type="protein sequence ID" value="GLL15171.1"/>
    <property type="molecule type" value="Genomic_DNA"/>
</dbReference>
<evidence type="ECO:0000259" key="8">
    <source>
        <dbReference type="PROSITE" id="PS50850"/>
    </source>
</evidence>
<dbReference type="GO" id="GO:0005886">
    <property type="term" value="C:plasma membrane"/>
    <property type="evidence" value="ECO:0007669"/>
    <property type="project" value="UniProtKB-SubCell"/>
</dbReference>
<dbReference type="PANTHER" id="PTHR43045">
    <property type="entry name" value="SHIKIMATE TRANSPORTER"/>
    <property type="match status" value="1"/>
</dbReference>
<keyword evidence="5 7" id="KW-1133">Transmembrane helix</keyword>
<reference evidence="9" key="2">
    <citation type="submission" date="2023-01" db="EMBL/GenBank/DDBJ databases">
        <authorList>
            <person name="Sun Q."/>
            <person name="Evtushenko L."/>
        </authorList>
    </citation>
    <scope>NUCLEOTIDE SEQUENCE</scope>
    <source>
        <strain evidence="9">VKM Ac-1069</strain>
    </source>
</reference>
<evidence type="ECO:0000313" key="10">
    <source>
        <dbReference type="Proteomes" id="UP001143463"/>
    </source>
</evidence>
<evidence type="ECO:0000313" key="9">
    <source>
        <dbReference type="EMBL" id="GLL15171.1"/>
    </source>
</evidence>
<protein>
    <submittedName>
        <fullName evidence="9">MFS transporter</fullName>
    </submittedName>
</protein>
<evidence type="ECO:0000256" key="2">
    <source>
        <dbReference type="ARBA" id="ARBA00022448"/>
    </source>
</evidence>
<dbReference type="AlphaFoldDB" id="A0A9W6UE36"/>
<dbReference type="PROSITE" id="PS50850">
    <property type="entry name" value="MFS"/>
    <property type="match status" value="1"/>
</dbReference>
<evidence type="ECO:0000256" key="4">
    <source>
        <dbReference type="ARBA" id="ARBA00022692"/>
    </source>
</evidence>
<dbReference type="InterPro" id="IPR011701">
    <property type="entry name" value="MFS"/>
</dbReference>
<dbReference type="InterPro" id="IPR020846">
    <property type="entry name" value="MFS_dom"/>
</dbReference>
<evidence type="ECO:0000256" key="3">
    <source>
        <dbReference type="ARBA" id="ARBA00022475"/>
    </source>
</evidence>
<keyword evidence="10" id="KW-1185">Reference proteome</keyword>
<feature type="transmembrane region" description="Helical" evidence="7">
    <location>
        <begin position="246"/>
        <end position="273"/>
    </location>
</feature>
<feature type="transmembrane region" description="Helical" evidence="7">
    <location>
        <begin position="188"/>
        <end position="207"/>
    </location>
</feature>
<accession>A0A9W6UE36</accession>
<feature type="transmembrane region" description="Helical" evidence="7">
    <location>
        <begin position="369"/>
        <end position="393"/>
    </location>
</feature>
<evidence type="ECO:0000256" key="5">
    <source>
        <dbReference type="ARBA" id="ARBA00022989"/>
    </source>
</evidence>
<feature type="transmembrane region" description="Helical" evidence="7">
    <location>
        <begin position="307"/>
        <end position="327"/>
    </location>
</feature>
<reference evidence="9" key="1">
    <citation type="journal article" date="2014" name="Int. J. Syst. Evol. Microbiol.">
        <title>Complete genome sequence of Corynebacterium casei LMG S-19264T (=DSM 44701T), isolated from a smear-ripened cheese.</title>
        <authorList>
            <consortium name="US DOE Joint Genome Institute (JGI-PGF)"/>
            <person name="Walter F."/>
            <person name="Albersmeier A."/>
            <person name="Kalinowski J."/>
            <person name="Ruckert C."/>
        </authorList>
    </citation>
    <scope>NUCLEOTIDE SEQUENCE</scope>
    <source>
        <strain evidence="9">VKM Ac-1069</strain>
    </source>
</reference>
<comment type="caution">
    <text evidence="9">The sequence shown here is derived from an EMBL/GenBank/DDBJ whole genome shotgun (WGS) entry which is preliminary data.</text>
</comment>
<dbReference type="InterPro" id="IPR005829">
    <property type="entry name" value="Sugar_transporter_CS"/>
</dbReference>
<feature type="transmembrane region" description="Helical" evidence="7">
    <location>
        <begin position="279"/>
        <end position="300"/>
    </location>
</feature>
<keyword evidence="4 7" id="KW-0812">Transmembrane</keyword>
<dbReference type="Proteomes" id="UP001143463">
    <property type="component" value="Unassembled WGS sequence"/>
</dbReference>
<evidence type="ECO:0000256" key="1">
    <source>
        <dbReference type="ARBA" id="ARBA00004651"/>
    </source>
</evidence>
<keyword evidence="3" id="KW-1003">Cell membrane</keyword>
<feature type="transmembrane region" description="Helical" evidence="7">
    <location>
        <begin position="52"/>
        <end position="75"/>
    </location>
</feature>
<feature type="transmembrane region" description="Helical" evidence="7">
    <location>
        <begin position="28"/>
        <end position="46"/>
    </location>
</feature>
<keyword evidence="2" id="KW-0813">Transport</keyword>